<comment type="similarity">
    <text evidence="2 9">Belongs to the peptidase M18 family.</text>
</comment>
<evidence type="ECO:0000313" key="11">
    <source>
        <dbReference type="EMBL" id="SFG56387.1"/>
    </source>
</evidence>
<dbReference type="EC" id="3.4.11.-" evidence="10"/>
<keyword evidence="3 9" id="KW-0031">Aminopeptidase</keyword>
<keyword evidence="8 9" id="KW-0482">Metalloprotease</keyword>
<organism evidence="11 12">
    <name type="scientific">Corynebacterium spheniscorum</name>
    <dbReference type="NCBI Taxonomy" id="185761"/>
    <lineage>
        <taxon>Bacteria</taxon>
        <taxon>Bacillati</taxon>
        <taxon>Actinomycetota</taxon>
        <taxon>Actinomycetes</taxon>
        <taxon>Mycobacteriales</taxon>
        <taxon>Corynebacteriaceae</taxon>
        <taxon>Corynebacterium</taxon>
    </lineage>
</organism>
<dbReference type="CDD" id="cd05658">
    <property type="entry name" value="M18_DAP"/>
    <property type="match status" value="1"/>
</dbReference>
<evidence type="ECO:0000256" key="7">
    <source>
        <dbReference type="ARBA" id="ARBA00022833"/>
    </source>
</evidence>
<gene>
    <name evidence="11" type="ORF">SAMN05660282_01253</name>
</gene>
<keyword evidence="7 9" id="KW-0862">Zinc</keyword>
<dbReference type="GO" id="GO:0005737">
    <property type="term" value="C:cytoplasm"/>
    <property type="evidence" value="ECO:0007669"/>
    <property type="project" value="UniProtKB-ARBA"/>
</dbReference>
<comment type="cofactor">
    <cofactor evidence="1 10">
        <name>Zn(2+)</name>
        <dbReference type="ChEBI" id="CHEBI:29105"/>
    </cofactor>
</comment>
<keyword evidence="12" id="KW-1185">Reference proteome</keyword>
<dbReference type="AlphaFoldDB" id="A0A1I2SZI8"/>
<dbReference type="GO" id="GO:0008237">
    <property type="term" value="F:metallopeptidase activity"/>
    <property type="evidence" value="ECO:0007669"/>
    <property type="project" value="UniProtKB-KW"/>
</dbReference>
<dbReference type="Proteomes" id="UP000199065">
    <property type="component" value="Unassembled WGS sequence"/>
</dbReference>
<evidence type="ECO:0000256" key="4">
    <source>
        <dbReference type="ARBA" id="ARBA00022670"/>
    </source>
</evidence>
<dbReference type="PANTHER" id="PTHR28570:SF3">
    <property type="entry name" value="ASPARTYL AMINOPEPTIDASE"/>
    <property type="match status" value="1"/>
</dbReference>
<evidence type="ECO:0000256" key="8">
    <source>
        <dbReference type="ARBA" id="ARBA00023049"/>
    </source>
</evidence>
<evidence type="ECO:0000256" key="6">
    <source>
        <dbReference type="ARBA" id="ARBA00022801"/>
    </source>
</evidence>
<dbReference type="NCBIfam" id="NF002759">
    <property type="entry name" value="PRK02813.1"/>
    <property type="match status" value="1"/>
</dbReference>
<dbReference type="STRING" id="185761.SAMN05660282_01253"/>
<proteinExistence type="inferred from homology"/>
<dbReference type="InterPro" id="IPR023358">
    <property type="entry name" value="Peptidase_M18_dom2"/>
</dbReference>
<dbReference type="PANTHER" id="PTHR28570">
    <property type="entry name" value="ASPARTYL AMINOPEPTIDASE"/>
    <property type="match status" value="1"/>
</dbReference>
<dbReference type="PRINTS" id="PR00932">
    <property type="entry name" value="AMINO1PTASE"/>
</dbReference>
<sequence>MRCIVDNSGGSGGYPQVRAGGWELSWVKQVRLKPMNHTTDFLEFIGASPSSFHAARNVAQRLEDAGFSEQLRTHAWRGTLGGHVLVDGGAVLAWYIPENAGPDSAFRIIGAHTDSPGFKLKPHADIQSAGWQQAAVEVYGGPILGSWFDRELTLAGQVHLTDGSTRLVNTGAVLRIPNLAIHLDRSDDRKIARQEHTQPIHALSENGRPILEIIAEAAGPDVAPKDIVGTDLITCDTQAPTVFGSEGDLIAAGRCDNLTSVHAAVTALLRAVESGDLGDDIAVIACFDHEEIGSSTPQGAGGPLLGEVLRRTARSLGADDEAFDQMLARSSCVSADAAHAVHPNFVAKSDPGHHPMINAGPVAKVNANHRYATDADSLGMWQRVLQIAGVPGQLTVNNNNVPCGSTIGPISATRWGISTVDVGVPLLSMHSARELVGVSDQLWFSQALEAYLVS</sequence>
<evidence type="ECO:0000256" key="3">
    <source>
        <dbReference type="ARBA" id="ARBA00022438"/>
    </source>
</evidence>
<dbReference type="SUPFAM" id="SSF53187">
    <property type="entry name" value="Zn-dependent exopeptidases"/>
    <property type="match status" value="1"/>
</dbReference>
<evidence type="ECO:0000256" key="9">
    <source>
        <dbReference type="RuleBase" id="RU004386"/>
    </source>
</evidence>
<evidence type="ECO:0000256" key="1">
    <source>
        <dbReference type="ARBA" id="ARBA00001947"/>
    </source>
</evidence>
<name>A0A1I2SZI8_9CORY</name>
<dbReference type="Gene3D" id="3.40.630.10">
    <property type="entry name" value="Zn peptidases"/>
    <property type="match status" value="1"/>
</dbReference>
<keyword evidence="6 9" id="KW-0378">Hydrolase</keyword>
<keyword evidence="4 9" id="KW-0645">Protease</keyword>
<evidence type="ECO:0000313" key="12">
    <source>
        <dbReference type="Proteomes" id="UP000199065"/>
    </source>
</evidence>
<dbReference type="Gene3D" id="2.30.250.10">
    <property type="entry name" value="Aminopeptidase i, Domain 2"/>
    <property type="match status" value="1"/>
</dbReference>
<dbReference type="EMBL" id="FOPJ01000006">
    <property type="protein sequence ID" value="SFG56387.1"/>
    <property type="molecule type" value="Genomic_DNA"/>
</dbReference>
<reference evidence="11 12" key="1">
    <citation type="submission" date="2016-10" db="EMBL/GenBank/DDBJ databases">
        <authorList>
            <person name="de Groot N.N."/>
        </authorList>
    </citation>
    <scope>NUCLEOTIDE SEQUENCE [LARGE SCALE GENOMIC DNA]</scope>
    <source>
        <strain>J11</strain>
        <strain evidence="12">PG 39</strain>
    </source>
</reference>
<evidence type="ECO:0000256" key="5">
    <source>
        <dbReference type="ARBA" id="ARBA00022723"/>
    </source>
</evidence>
<dbReference type="Pfam" id="PF02127">
    <property type="entry name" value="Peptidase_M18"/>
    <property type="match status" value="1"/>
</dbReference>
<evidence type="ECO:0000256" key="10">
    <source>
        <dbReference type="RuleBase" id="RU004387"/>
    </source>
</evidence>
<evidence type="ECO:0000256" key="2">
    <source>
        <dbReference type="ARBA" id="ARBA00008290"/>
    </source>
</evidence>
<protein>
    <recommendedName>
        <fullName evidence="10">M18 family aminopeptidase</fullName>
        <ecNumber evidence="10">3.4.11.-</ecNumber>
    </recommendedName>
</protein>
<keyword evidence="5 9" id="KW-0479">Metal-binding</keyword>
<accession>A0A1I2SZI8</accession>
<dbReference type="GO" id="GO:0004177">
    <property type="term" value="F:aminopeptidase activity"/>
    <property type="evidence" value="ECO:0007669"/>
    <property type="project" value="UniProtKB-KW"/>
</dbReference>
<dbReference type="InterPro" id="IPR001948">
    <property type="entry name" value="Peptidase_M18"/>
</dbReference>
<dbReference type="SUPFAM" id="SSF101821">
    <property type="entry name" value="Aminopeptidase/glucanase lid domain"/>
    <property type="match status" value="1"/>
</dbReference>
<dbReference type="GO" id="GO:0006508">
    <property type="term" value="P:proteolysis"/>
    <property type="evidence" value="ECO:0007669"/>
    <property type="project" value="UniProtKB-KW"/>
</dbReference>
<dbReference type="GO" id="GO:0008270">
    <property type="term" value="F:zinc ion binding"/>
    <property type="evidence" value="ECO:0007669"/>
    <property type="project" value="InterPro"/>
</dbReference>